<evidence type="ECO:0000256" key="1">
    <source>
        <dbReference type="SAM" id="Phobius"/>
    </source>
</evidence>
<feature type="transmembrane region" description="Helical" evidence="1">
    <location>
        <begin position="122"/>
        <end position="141"/>
    </location>
</feature>
<proteinExistence type="predicted"/>
<accession>A0ABQ6G693</accession>
<feature type="transmembrane region" description="Helical" evidence="1">
    <location>
        <begin position="64"/>
        <end position="85"/>
    </location>
</feature>
<dbReference type="Pfam" id="PF03729">
    <property type="entry name" value="DUF308"/>
    <property type="match status" value="2"/>
</dbReference>
<dbReference type="RefSeq" id="WP_338257373.1">
    <property type="nucleotide sequence ID" value="NZ_BSRI01000002.1"/>
</dbReference>
<sequence length="188" mass="20066">MQQLMKNYSTMFLVRGIAAIVFGIITLVWPRLTLSTLVILFGIFAIISGAAAGASALQNRDVHGWGLHLCEGILAVLVGVVTLAWPGITALAFLFLLAAWAITTGIIEFTAPFLFPMRGLHAGLLILTGLASVVFGILLAARPATGILTVTLLIGIYAIVIGVLYCVHFFEVRSASREVSPARTPYMP</sequence>
<feature type="transmembrane region" description="Helical" evidence="1">
    <location>
        <begin position="36"/>
        <end position="57"/>
    </location>
</feature>
<evidence type="ECO:0000313" key="2">
    <source>
        <dbReference type="EMBL" id="GLV60335.1"/>
    </source>
</evidence>
<feature type="transmembrane region" description="Helical" evidence="1">
    <location>
        <begin position="12"/>
        <end position="30"/>
    </location>
</feature>
<name>A0ABQ6G693_9CHLR</name>
<protein>
    <recommendedName>
        <fullName evidence="4">HdeD family acid-resistance protein</fullName>
    </recommendedName>
</protein>
<evidence type="ECO:0008006" key="4">
    <source>
        <dbReference type="Google" id="ProtNLM"/>
    </source>
</evidence>
<reference evidence="2 3" key="1">
    <citation type="submission" date="2023-02" db="EMBL/GenBank/DDBJ databases">
        <title>Dictyobacter halimunensis sp. nov., a new member of the class Ktedonobacteria from forest soil in a geothermal area.</title>
        <authorList>
            <person name="Rachmania M.K."/>
            <person name="Ningsih F."/>
            <person name="Sakai Y."/>
            <person name="Yabe S."/>
            <person name="Yokota A."/>
            <person name="Sjamsuridzal W."/>
        </authorList>
    </citation>
    <scope>NUCLEOTIDE SEQUENCE [LARGE SCALE GENOMIC DNA]</scope>
    <source>
        <strain evidence="2 3">S3.2.2.5</strain>
    </source>
</reference>
<comment type="caution">
    <text evidence="2">The sequence shown here is derived from an EMBL/GenBank/DDBJ whole genome shotgun (WGS) entry which is preliminary data.</text>
</comment>
<dbReference type="EMBL" id="BSRI01000002">
    <property type="protein sequence ID" value="GLV60335.1"/>
    <property type="molecule type" value="Genomic_DNA"/>
</dbReference>
<keyword evidence="1" id="KW-0812">Transmembrane</keyword>
<dbReference type="PANTHER" id="PTHR34989">
    <property type="entry name" value="PROTEIN HDED"/>
    <property type="match status" value="1"/>
</dbReference>
<keyword evidence="3" id="KW-1185">Reference proteome</keyword>
<dbReference type="PANTHER" id="PTHR34989:SF1">
    <property type="entry name" value="PROTEIN HDED"/>
    <property type="match status" value="1"/>
</dbReference>
<keyword evidence="1" id="KW-0472">Membrane</keyword>
<organism evidence="2 3">
    <name type="scientific">Dictyobacter halimunensis</name>
    <dbReference type="NCBI Taxonomy" id="3026934"/>
    <lineage>
        <taxon>Bacteria</taxon>
        <taxon>Bacillati</taxon>
        <taxon>Chloroflexota</taxon>
        <taxon>Ktedonobacteria</taxon>
        <taxon>Ktedonobacterales</taxon>
        <taxon>Dictyobacteraceae</taxon>
        <taxon>Dictyobacter</taxon>
    </lineage>
</organism>
<feature type="transmembrane region" description="Helical" evidence="1">
    <location>
        <begin position="147"/>
        <end position="167"/>
    </location>
</feature>
<dbReference type="InterPro" id="IPR052712">
    <property type="entry name" value="Acid_resist_chaperone_HdeD"/>
</dbReference>
<dbReference type="Proteomes" id="UP001344906">
    <property type="component" value="Unassembled WGS sequence"/>
</dbReference>
<gene>
    <name evidence="2" type="ORF">KDH_71550</name>
</gene>
<feature type="transmembrane region" description="Helical" evidence="1">
    <location>
        <begin position="91"/>
        <end position="115"/>
    </location>
</feature>
<dbReference type="InterPro" id="IPR005325">
    <property type="entry name" value="DUF308_memb"/>
</dbReference>
<keyword evidence="1" id="KW-1133">Transmembrane helix</keyword>
<evidence type="ECO:0000313" key="3">
    <source>
        <dbReference type="Proteomes" id="UP001344906"/>
    </source>
</evidence>